<dbReference type="Proteomes" id="UP000187941">
    <property type="component" value="Chromosome"/>
</dbReference>
<dbReference type="InterPro" id="IPR011335">
    <property type="entry name" value="Restrct_endonuc-II-like"/>
</dbReference>
<dbReference type="KEGG" id="smon:AWR27_22315"/>
<dbReference type="SUPFAM" id="SSF52980">
    <property type="entry name" value="Restriction endonuclease-like"/>
    <property type="match status" value="1"/>
</dbReference>
<evidence type="ECO:0000313" key="2">
    <source>
        <dbReference type="Proteomes" id="UP000187941"/>
    </source>
</evidence>
<keyword evidence="2" id="KW-1185">Reference proteome</keyword>
<proteinExistence type="predicted"/>
<dbReference type="OrthoDB" id="942191at2"/>
<dbReference type="Gene3D" id="3.90.1570.10">
    <property type="entry name" value="tt1808, chain A"/>
    <property type="match status" value="1"/>
</dbReference>
<dbReference type="STRING" id="1178516.AWR27_22315"/>
<protein>
    <submittedName>
        <fullName evidence="1">Uncharacterized protein</fullName>
    </submittedName>
</protein>
<dbReference type="RefSeq" id="WP_077133274.1">
    <property type="nucleotide sequence ID" value="NZ_CP014263.1"/>
</dbReference>
<reference evidence="1 2" key="1">
    <citation type="submission" date="2016-01" db="EMBL/GenBank/DDBJ databases">
        <authorList>
            <person name="Oliw E.H."/>
        </authorList>
    </citation>
    <scope>NUCLEOTIDE SEQUENCE [LARGE SCALE GENOMIC DNA]</scope>
    <source>
        <strain evidence="1 2">DY10</strain>
    </source>
</reference>
<dbReference type="InterPro" id="IPR012296">
    <property type="entry name" value="Nuclease_put_TT1808"/>
</dbReference>
<gene>
    <name evidence="1" type="ORF">AWR27_22315</name>
</gene>
<name>A0A1P9X2D8_9BACT</name>
<organism evidence="1 2">
    <name type="scientific">Spirosoma montaniterrae</name>
    <dbReference type="NCBI Taxonomy" id="1178516"/>
    <lineage>
        <taxon>Bacteria</taxon>
        <taxon>Pseudomonadati</taxon>
        <taxon>Bacteroidota</taxon>
        <taxon>Cytophagia</taxon>
        <taxon>Cytophagales</taxon>
        <taxon>Cytophagaceae</taxon>
        <taxon>Spirosoma</taxon>
    </lineage>
</organism>
<dbReference type="EMBL" id="CP014263">
    <property type="protein sequence ID" value="AQG81796.1"/>
    <property type="molecule type" value="Genomic_DNA"/>
</dbReference>
<evidence type="ECO:0000313" key="1">
    <source>
        <dbReference type="EMBL" id="AQG81796.1"/>
    </source>
</evidence>
<dbReference type="AlphaFoldDB" id="A0A1P9X2D8"/>
<accession>A0A1P9X2D8</accession>
<sequence length="202" mass="22897">MVTETASPTAEVSLQRVPSYLIYETLNGRPLYRKGYKDVLSNQKTPGEVIGCSDLQAIIVSALHLYLATHANRKTYWVVTNEPGLHIKLGDNIVNDIAFYEKEKVTVKGKFFDVAPKVVVEVDIKIDLEEFPAKEQDYIYEKTESMLAFGTERVIWITTKSQKVFVATKDEPWLTLNWDTTIPVIDNLTLNITDLLTEEGVI</sequence>